<evidence type="ECO:0000256" key="1">
    <source>
        <dbReference type="ARBA" id="ARBA00004141"/>
    </source>
</evidence>
<feature type="transmembrane region" description="Helical" evidence="13">
    <location>
        <begin position="48"/>
        <end position="70"/>
    </location>
</feature>
<keyword evidence="10 12" id="KW-0807">Transducer</keyword>
<keyword evidence="5 12" id="KW-0812">Transmembrane</keyword>
<dbReference type="GO" id="GO:0033038">
    <property type="term" value="F:bitter taste receptor activity"/>
    <property type="evidence" value="ECO:0007669"/>
    <property type="project" value="InterPro"/>
</dbReference>
<reference evidence="14" key="1">
    <citation type="thesis" date="2020" institute="ProQuest LLC" country="789 East Eisenhower Parkway, Ann Arbor, MI, USA">
        <title>Comparative Genomics and Chromosome Evolution.</title>
        <authorList>
            <person name="Mudd A.B."/>
        </authorList>
    </citation>
    <scope>NUCLEOTIDE SEQUENCE</scope>
    <source>
        <strain evidence="14">Female2</strain>
        <tissue evidence="14">Blood</tissue>
    </source>
</reference>
<evidence type="ECO:0000256" key="3">
    <source>
        <dbReference type="ARBA" id="ARBA00022480"/>
    </source>
</evidence>
<dbReference type="GO" id="GO:0016020">
    <property type="term" value="C:membrane"/>
    <property type="evidence" value="ECO:0007669"/>
    <property type="project" value="UniProtKB-SubCell"/>
</dbReference>
<feature type="transmembrane region" description="Helical" evidence="13">
    <location>
        <begin position="226"/>
        <end position="247"/>
    </location>
</feature>
<dbReference type="SUPFAM" id="SSF81321">
    <property type="entry name" value="Family A G protein-coupled receptor-like"/>
    <property type="match status" value="1"/>
</dbReference>
<keyword evidence="6 13" id="KW-1133">Transmembrane helix</keyword>
<dbReference type="PANTHER" id="PTHR11394">
    <property type="entry name" value="TASTE RECEPTOR TYPE 2"/>
    <property type="match status" value="1"/>
</dbReference>
<evidence type="ECO:0000256" key="10">
    <source>
        <dbReference type="ARBA" id="ARBA00023224"/>
    </source>
</evidence>
<evidence type="ECO:0000256" key="11">
    <source>
        <dbReference type="RuleBase" id="RU004423"/>
    </source>
</evidence>
<organism evidence="14 15">
    <name type="scientific">Hymenochirus boettgeri</name>
    <name type="common">Congo dwarf clawed frog</name>
    <dbReference type="NCBI Taxonomy" id="247094"/>
    <lineage>
        <taxon>Eukaryota</taxon>
        <taxon>Metazoa</taxon>
        <taxon>Chordata</taxon>
        <taxon>Craniata</taxon>
        <taxon>Vertebrata</taxon>
        <taxon>Euteleostomi</taxon>
        <taxon>Amphibia</taxon>
        <taxon>Batrachia</taxon>
        <taxon>Anura</taxon>
        <taxon>Pipoidea</taxon>
        <taxon>Pipidae</taxon>
        <taxon>Pipinae</taxon>
        <taxon>Hymenochirus</taxon>
    </lineage>
</organism>
<keyword evidence="3 12" id="KW-0919">Taste</keyword>
<comment type="similarity">
    <text evidence="2 11">Belongs to the G-protein coupled receptor T2R family.</text>
</comment>
<comment type="caution">
    <text evidence="14">The sequence shown here is derived from an EMBL/GenBank/DDBJ whole genome shotgun (WGS) entry which is preliminary data.</text>
</comment>
<gene>
    <name evidence="14" type="ORF">GDO86_017632</name>
</gene>
<sequence length="298" mass="33156">MGSDNIILPAIMIVNYILGLVPNVFIFSVNFQHWMKRERLSSADQIMVGLAFCGMIYSCVNCAACFISIFPPGMSSVTNIPYILGFFALYTCYSNAWLGTCLCFFFYVKIINFEHRFLSWLKMKIDTLVPWMILVSEVVSIFSSLLYTFTCIGVNIGNSSSTANQAPDFILNPCGTGYKIINFYIPIVISTVITSHIIVSLYKHTHRMSQNMGDGGGTSLEVHKRAACTLTSLVVFYITVYGLVMVSVVYKSFILGGVLNVTTSMLSVVLPIILIRGSTRLKQTCVKIFHILRGENLA</sequence>
<dbReference type="Proteomes" id="UP000812440">
    <property type="component" value="Chromosome 9"/>
</dbReference>
<feature type="transmembrane region" description="Helical" evidence="13">
    <location>
        <begin position="128"/>
        <end position="149"/>
    </location>
</feature>
<keyword evidence="4 12" id="KW-0716">Sensory transduction</keyword>
<evidence type="ECO:0000256" key="7">
    <source>
        <dbReference type="ARBA" id="ARBA00023040"/>
    </source>
</evidence>
<evidence type="ECO:0000256" key="8">
    <source>
        <dbReference type="ARBA" id="ARBA00023136"/>
    </source>
</evidence>
<evidence type="ECO:0000256" key="2">
    <source>
        <dbReference type="ARBA" id="ARBA00007376"/>
    </source>
</evidence>
<evidence type="ECO:0000256" key="12">
    <source>
        <dbReference type="RuleBase" id="RU004424"/>
    </source>
</evidence>
<dbReference type="Gene3D" id="1.20.1070.10">
    <property type="entry name" value="Rhodopsin 7-helix transmembrane proteins"/>
    <property type="match status" value="1"/>
</dbReference>
<feature type="transmembrane region" description="Helical" evidence="13">
    <location>
        <begin position="6"/>
        <end position="27"/>
    </location>
</feature>
<evidence type="ECO:0000256" key="4">
    <source>
        <dbReference type="ARBA" id="ARBA00022606"/>
    </source>
</evidence>
<proteinExistence type="inferred from homology"/>
<dbReference type="Pfam" id="PF05296">
    <property type="entry name" value="TAS2R"/>
    <property type="match status" value="1"/>
</dbReference>
<evidence type="ECO:0000256" key="13">
    <source>
        <dbReference type="SAM" id="Phobius"/>
    </source>
</evidence>
<feature type="transmembrane region" description="Helical" evidence="13">
    <location>
        <begin position="253"/>
        <end position="274"/>
    </location>
</feature>
<dbReference type="EMBL" id="JAACNH010000009">
    <property type="protein sequence ID" value="KAG8433423.1"/>
    <property type="molecule type" value="Genomic_DNA"/>
</dbReference>
<dbReference type="AlphaFoldDB" id="A0A8T2INP7"/>
<dbReference type="GO" id="GO:0004930">
    <property type="term" value="F:G protein-coupled receptor activity"/>
    <property type="evidence" value="ECO:0007669"/>
    <property type="project" value="UniProtKB-KW"/>
</dbReference>
<keyword evidence="8 12" id="KW-0472">Membrane</keyword>
<keyword evidence="15" id="KW-1185">Reference proteome</keyword>
<protein>
    <recommendedName>
        <fullName evidence="12">Taste receptor type 2</fullName>
    </recommendedName>
</protein>
<dbReference type="PANTHER" id="PTHR11394:SF147">
    <property type="entry name" value="TASTE RECEPTOR TYPE 2"/>
    <property type="match status" value="1"/>
</dbReference>
<feature type="transmembrane region" description="Helical" evidence="13">
    <location>
        <begin position="82"/>
        <end position="108"/>
    </location>
</feature>
<dbReference type="OrthoDB" id="8876749at2759"/>
<evidence type="ECO:0000256" key="5">
    <source>
        <dbReference type="ARBA" id="ARBA00022692"/>
    </source>
</evidence>
<name>A0A8T2INP7_9PIPI</name>
<accession>A0A8T2INP7</accession>
<evidence type="ECO:0000256" key="9">
    <source>
        <dbReference type="ARBA" id="ARBA00023170"/>
    </source>
</evidence>
<evidence type="ECO:0000313" key="14">
    <source>
        <dbReference type="EMBL" id="KAG8433423.1"/>
    </source>
</evidence>
<keyword evidence="7 12" id="KW-0297">G-protein coupled receptor</keyword>
<comment type="subcellular location">
    <subcellularLocation>
        <location evidence="1 12">Membrane</location>
        <topology evidence="1 12">Multi-pass membrane protein</topology>
    </subcellularLocation>
</comment>
<feature type="transmembrane region" description="Helical" evidence="13">
    <location>
        <begin position="181"/>
        <end position="202"/>
    </location>
</feature>
<dbReference type="InterPro" id="IPR007960">
    <property type="entry name" value="TAS2R"/>
</dbReference>
<keyword evidence="9 12" id="KW-0675">Receptor</keyword>
<evidence type="ECO:0000313" key="15">
    <source>
        <dbReference type="Proteomes" id="UP000812440"/>
    </source>
</evidence>
<evidence type="ECO:0000256" key="6">
    <source>
        <dbReference type="ARBA" id="ARBA00022989"/>
    </source>
</evidence>